<dbReference type="InterPro" id="IPR004113">
    <property type="entry name" value="FAD-bd_oxidored_4_C"/>
</dbReference>
<dbReference type="Gene3D" id="3.30.70.2740">
    <property type="match status" value="1"/>
</dbReference>
<comment type="caution">
    <text evidence="8">The sequence shown here is derived from an EMBL/GenBank/DDBJ whole genome shotgun (WGS) entry which is preliminary data.</text>
</comment>
<dbReference type="Pfam" id="PF01565">
    <property type="entry name" value="FAD_binding_4"/>
    <property type="match status" value="1"/>
</dbReference>
<keyword evidence="9" id="KW-1185">Reference proteome</keyword>
<feature type="region of interest" description="Disordered" evidence="6">
    <location>
        <begin position="462"/>
        <end position="486"/>
    </location>
</feature>
<gene>
    <name evidence="8" type="ORF">Aco04nite_07650</name>
</gene>
<keyword evidence="3" id="KW-0285">Flavoprotein</keyword>
<name>A0A919VLI3_9ACTN</name>
<proteinExistence type="inferred from homology"/>
<dbReference type="SUPFAM" id="SSF55103">
    <property type="entry name" value="FAD-linked oxidases, C-terminal domain"/>
    <property type="match status" value="1"/>
</dbReference>
<evidence type="ECO:0000256" key="2">
    <source>
        <dbReference type="ARBA" id="ARBA00008000"/>
    </source>
</evidence>
<dbReference type="InterPro" id="IPR006094">
    <property type="entry name" value="Oxid_FAD_bind_N"/>
</dbReference>
<keyword evidence="4" id="KW-0274">FAD</keyword>
<comment type="cofactor">
    <cofactor evidence="1">
        <name>FAD</name>
        <dbReference type="ChEBI" id="CHEBI:57692"/>
    </cofactor>
</comment>
<accession>A0A919VLI3</accession>
<sequence length="486" mass="49658">MDTAVDALAELQAAIPVAGRVLRTTDLMAPYLRDEAFLCGHGTPLAVVRAHTTREVAAAVRVAAAHGLPVVPQGARSGLTGAANAVDGAIVISLTAMDRIIAVDAAERTAVVQPGVITATLRETAAQHGLVYPPDPGSWQISTIGGNVATNAGGMCCVKYGVTGEYVLGLEVVLADGEILRCGRRTAKGVAGYDLTSLFTGSEGTLGIITEITVRLRPPPGESRTVVASFASIAGAGNAVAAIIAAGMTPSLLELLDRNVLRAVENYRPMGLDTTAEALLLAAVDTGPDGRAAAAAIARLCRAAGAGEVHTATDAAEAEMLFGARRMAHQAMQQWAISMFPGGDGGVIVDDVAVPRGRLVELMTGIAAIATAQGVLVSQVGHAGDGNLHPNIVINRADPASVDAGRVAFDEIVRLSLALGGTCTGEHGIGMLKTGWLAHELGPVGVRLQWAVKHALDPAGILNPGKALAPPPGENGMTPRQRRAGP</sequence>
<dbReference type="Proteomes" id="UP000680865">
    <property type="component" value="Unassembled WGS sequence"/>
</dbReference>
<dbReference type="EMBL" id="BOQP01000004">
    <property type="protein sequence ID" value="GIM67747.1"/>
    <property type="molecule type" value="Genomic_DNA"/>
</dbReference>
<evidence type="ECO:0000256" key="3">
    <source>
        <dbReference type="ARBA" id="ARBA00022630"/>
    </source>
</evidence>
<reference evidence="8" key="1">
    <citation type="submission" date="2021-03" db="EMBL/GenBank/DDBJ databases">
        <title>Whole genome shotgun sequence of Actinoplanes consettensis NBRC 14913.</title>
        <authorList>
            <person name="Komaki H."/>
            <person name="Tamura T."/>
        </authorList>
    </citation>
    <scope>NUCLEOTIDE SEQUENCE</scope>
    <source>
        <strain evidence="8">NBRC 14913</strain>
    </source>
</reference>
<evidence type="ECO:0000259" key="7">
    <source>
        <dbReference type="PROSITE" id="PS51387"/>
    </source>
</evidence>
<keyword evidence="5" id="KW-0560">Oxidoreductase</keyword>
<evidence type="ECO:0000313" key="9">
    <source>
        <dbReference type="Proteomes" id="UP000680865"/>
    </source>
</evidence>
<evidence type="ECO:0000256" key="5">
    <source>
        <dbReference type="ARBA" id="ARBA00023002"/>
    </source>
</evidence>
<evidence type="ECO:0000256" key="1">
    <source>
        <dbReference type="ARBA" id="ARBA00001974"/>
    </source>
</evidence>
<dbReference type="SUPFAM" id="SSF56176">
    <property type="entry name" value="FAD-binding/transporter-associated domain-like"/>
    <property type="match status" value="1"/>
</dbReference>
<dbReference type="InterPro" id="IPR016164">
    <property type="entry name" value="FAD-linked_Oxase-like_C"/>
</dbReference>
<organism evidence="8 9">
    <name type="scientific">Winogradskya consettensis</name>
    <dbReference type="NCBI Taxonomy" id="113560"/>
    <lineage>
        <taxon>Bacteria</taxon>
        <taxon>Bacillati</taxon>
        <taxon>Actinomycetota</taxon>
        <taxon>Actinomycetes</taxon>
        <taxon>Micromonosporales</taxon>
        <taxon>Micromonosporaceae</taxon>
        <taxon>Winogradskya</taxon>
    </lineage>
</organism>
<dbReference type="Gene3D" id="3.30.465.10">
    <property type="match status" value="1"/>
</dbReference>
<dbReference type="InterPro" id="IPR016166">
    <property type="entry name" value="FAD-bd_PCMH"/>
</dbReference>
<dbReference type="PANTHER" id="PTHR42934:SF2">
    <property type="entry name" value="GLYCOLATE OXIDASE SUBUNIT GLCD"/>
    <property type="match status" value="1"/>
</dbReference>
<dbReference type="InterPro" id="IPR051914">
    <property type="entry name" value="FAD-linked_OxidoTrans_Type4"/>
</dbReference>
<dbReference type="Gene3D" id="1.10.45.10">
    <property type="entry name" value="Vanillyl-alcohol Oxidase, Chain A, domain 4"/>
    <property type="match status" value="1"/>
</dbReference>
<evidence type="ECO:0000256" key="6">
    <source>
        <dbReference type="SAM" id="MobiDB-lite"/>
    </source>
</evidence>
<dbReference type="Pfam" id="PF02913">
    <property type="entry name" value="FAD-oxidase_C"/>
    <property type="match status" value="1"/>
</dbReference>
<comment type="similarity">
    <text evidence="2">Belongs to the FAD-binding oxidoreductase/transferase type 4 family.</text>
</comment>
<evidence type="ECO:0000313" key="8">
    <source>
        <dbReference type="EMBL" id="GIM67747.1"/>
    </source>
</evidence>
<dbReference type="FunFam" id="1.10.45.10:FF:000001">
    <property type="entry name" value="D-lactate dehydrogenase mitochondrial"/>
    <property type="match status" value="1"/>
</dbReference>
<dbReference type="InterPro" id="IPR016171">
    <property type="entry name" value="Vanillyl_alc_oxidase_C-sub2"/>
</dbReference>
<evidence type="ECO:0000256" key="4">
    <source>
        <dbReference type="ARBA" id="ARBA00022827"/>
    </source>
</evidence>
<feature type="domain" description="FAD-binding PCMH-type" evidence="7">
    <location>
        <begin position="40"/>
        <end position="219"/>
    </location>
</feature>
<dbReference type="FunFam" id="3.30.70.2740:FF:000001">
    <property type="entry name" value="D-lactate dehydrogenase mitochondrial"/>
    <property type="match status" value="1"/>
</dbReference>
<dbReference type="GO" id="GO:0016491">
    <property type="term" value="F:oxidoreductase activity"/>
    <property type="evidence" value="ECO:0007669"/>
    <property type="project" value="UniProtKB-KW"/>
</dbReference>
<dbReference type="InterPro" id="IPR036318">
    <property type="entry name" value="FAD-bd_PCMH-like_sf"/>
</dbReference>
<dbReference type="GO" id="GO:0071949">
    <property type="term" value="F:FAD binding"/>
    <property type="evidence" value="ECO:0007669"/>
    <property type="project" value="InterPro"/>
</dbReference>
<protein>
    <submittedName>
        <fullName evidence="8">FAD-linked oxidase</fullName>
    </submittedName>
</protein>
<dbReference type="PROSITE" id="PS51387">
    <property type="entry name" value="FAD_PCMH"/>
    <property type="match status" value="1"/>
</dbReference>
<dbReference type="PANTHER" id="PTHR42934">
    <property type="entry name" value="GLYCOLATE OXIDASE SUBUNIT GLCD"/>
    <property type="match status" value="1"/>
</dbReference>
<dbReference type="InterPro" id="IPR016169">
    <property type="entry name" value="FAD-bd_PCMH_sub2"/>
</dbReference>
<dbReference type="AlphaFoldDB" id="A0A919VLI3"/>